<protein>
    <submittedName>
        <fullName evidence="2">Uncharacterized protein</fullName>
    </submittedName>
</protein>
<reference evidence="2 3" key="1">
    <citation type="submission" date="2018-03" db="EMBL/GenBank/DDBJ databases">
        <title>Genomic Encyclopedia of Archaeal and Bacterial Type Strains, Phase II (KMG-II): from individual species to whole genera.</title>
        <authorList>
            <person name="Goeker M."/>
        </authorList>
    </citation>
    <scope>NUCLEOTIDE SEQUENCE [LARGE SCALE GENOMIC DNA]</scope>
    <source>
        <strain evidence="2 3">DSM 17586</strain>
    </source>
</reference>
<keyword evidence="3" id="KW-1185">Reference proteome</keyword>
<evidence type="ECO:0000313" key="3">
    <source>
        <dbReference type="Proteomes" id="UP000242133"/>
    </source>
</evidence>
<accession>A0A2P8ENA9</accession>
<sequence>MNITTKPPELLPSNFEYSTGPTASDNRVFADMLAQQISQTAADRTEQARQSTTDTQDAKSNTREALMRMLEMTPAERIRYSLLHKMGLTEAELLNLPPDVRMKIEAMIKEEVERQLAGTDGEPQPPAST</sequence>
<dbReference type="Proteomes" id="UP000242133">
    <property type="component" value="Unassembled WGS sequence"/>
</dbReference>
<feature type="compositionally biased region" description="Polar residues" evidence="1">
    <location>
        <begin position="39"/>
        <end position="55"/>
    </location>
</feature>
<evidence type="ECO:0000256" key="1">
    <source>
        <dbReference type="SAM" id="MobiDB-lite"/>
    </source>
</evidence>
<name>A0A2P8ENA9_9GAMM</name>
<dbReference type="AlphaFoldDB" id="A0A2P8ENA9"/>
<proteinExistence type="predicted"/>
<evidence type="ECO:0000313" key="2">
    <source>
        <dbReference type="EMBL" id="PSL10966.1"/>
    </source>
</evidence>
<dbReference type="RefSeq" id="WP_106592996.1">
    <property type="nucleotide sequence ID" value="NZ_PYGI01000024.1"/>
</dbReference>
<dbReference type="EMBL" id="PYGI01000024">
    <property type="protein sequence ID" value="PSL10966.1"/>
    <property type="molecule type" value="Genomic_DNA"/>
</dbReference>
<comment type="caution">
    <text evidence="2">The sequence shown here is derived from an EMBL/GenBank/DDBJ whole genome shotgun (WGS) entry which is preliminary data.</text>
</comment>
<feature type="region of interest" description="Disordered" evidence="1">
    <location>
        <begin position="1"/>
        <end position="23"/>
    </location>
</feature>
<dbReference type="OrthoDB" id="6120833at2"/>
<feature type="region of interest" description="Disordered" evidence="1">
    <location>
        <begin position="39"/>
        <end position="63"/>
    </location>
</feature>
<gene>
    <name evidence="2" type="ORF">CLV44_12446</name>
</gene>
<organism evidence="2 3">
    <name type="scientific">Marinobacterium halophilum</name>
    <dbReference type="NCBI Taxonomy" id="267374"/>
    <lineage>
        <taxon>Bacteria</taxon>
        <taxon>Pseudomonadati</taxon>
        <taxon>Pseudomonadota</taxon>
        <taxon>Gammaproteobacteria</taxon>
        <taxon>Oceanospirillales</taxon>
        <taxon>Oceanospirillaceae</taxon>
        <taxon>Marinobacterium</taxon>
    </lineage>
</organism>